<keyword evidence="8" id="KW-1185">Reference proteome</keyword>
<proteinExistence type="predicted"/>
<comment type="subcellular location">
    <subcellularLocation>
        <location evidence="2">Cytoplasm</location>
    </subcellularLocation>
    <subcellularLocation>
        <location evidence="1">Endosome</location>
    </subcellularLocation>
</comment>
<sequence length="1063" mass="119461">MADRPLPESFEDKIREYIVTHYQDDPSKFNEAFKEIATMRNTIMRGSVDVESVCVMKRYYGQLVGIKKRFPMEEGDPLAVPFSWADRALDLPTSLVYEDIDFELCCIMFNIGAAHALIAANESRNDLDSIKNSFMHFQCAAYPIQYLRDQMGCGKYSALDFEPSFLTFYLNVMLAQAQECLLEKSMIDQRKPLVIAKVAFYLRDVYKQCVYHLDNSGISELVSTSKFRTFVRLCSTKSELYAAIGNFYLGHKAEDEKNMGLRLSYFAQALIQIKSACKIAAKEQKGTLKEAVQFAYDVIFQREANARRENDFIYHERVTKPEDLEKLEGVVMVKPIAFDPFDPSIAGEDLFKSLLPTDVIKAISIYAEEKARFKREIYADVEAKDNQLDNYLISLQLDQLHLNEPIDQMRLPDELLQSSAAFSAQPDSFPDLLKKFDKVMSTANEAENKLSDLRRRLSQVEDAKLKQDEGFQAINAKLEELTSHHVKAKSNNIELQRAMASHSENLKLLAMPLAELSRQICGQFIDPSVTTEGSTLRKMLDKVDEMRKQRCKLMSALNEDLENDDIARKALAERDLDPKKLFEKELDKHSKTINMIQQNMTAQETILKALTEANANFAEFRRQIMESNEQKALQSLTIVTAFQVFMDVTDKTDQALNFYTQLFSFISALSKGVEHIEAAKLNKKLEAERVENEKRAAREAAETMRDFSLGSVQPHARTVQPEIGDISSGPPPPSSAPQGTRPRRGDYMSYYRNKMAPASPAVSTPLDPPNKQPQVQVPYSNQQAYGASQMHAPNHPAGHYLPNSTYSNPGVSQFTANCSNLQPMRPYPPSSTPNNQLINTNPSNYNPSNDITYQAQISTQISAPNATHHSQQYTYQSGQQAGYPIQQPISQHSDKTYQQSGQQILPSQPTQTPAILPQTYYQYANQTPQNSRIHQYSSIPVSASSKPSEQQHQQPPQIHHLNQQYAPTSYTPSPAAPMGTLASARHQQAYQPTASMDPGSSQTIASIASMPASFALAVQQPKTNSAQPTYTHPAVPRPAGPAAQHSNTLLLLWLLLLKSCLSQ</sequence>
<keyword evidence="3" id="KW-0963">Cytoplasm</keyword>
<dbReference type="Gene3D" id="1.20.120.560">
    <property type="entry name" value="alix/aip1 in complex with the ypdl late domain"/>
    <property type="match status" value="1"/>
</dbReference>
<evidence type="ECO:0000259" key="7">
    <source>
        <dbReference type="PROSITE" id="PS51180"/>
    </source>
</evidence>
<dbReference type="Pfam" id="PF03097">
    <property type="entry name" value="BRO1"/>
    <property type="match status" value="1"/>
</dbReference>
<evidence type="ECO:0000313" key="9">
    <source>
        <dbReference type="WBParaSite" id="jg21458"/>
    </source>
</evidence>
<evidence type="ECO:0000256" key="6">
    <source>
        <dbReference type="SAM" id="MobiDB-lite"/>
    </source>
</evidence>
<evidence type="ECO:0000313" key="8">
    <source>
        <dbReference type="Proteomes" id="UP000887574"/>
    </source>
</evidence>
<evidence type="ECO:0000256" key="2">
    <source>
        <dbReference type="ARBA" id="ARBA00004496"/>
    </source>
</evidence>
<evidence type="ECO:0000256" key="1">
    <source>
        <dbReference type="ARBA" id="ARBA00004177"/>
    </source>
</evidence>
<evidence type="ECO:0000256" key="5">
    <source>
        <dbReference type="SAM" id="Coils"/>
    </source>
</evidence>
<dbReference type="GO" id="GO:0005768">
    <property type="term" value="C:endosome"/>
    <property type="evidence" value="ECO:0007669"/>
    <property type="project" value="UniProtKB-SubCell"/>
</dbReference>
<dbReference type="InterPro" id="IPR025304">
    <property type="entry name" value="ALIX_V_dom"/>
</dbReference>
<keyword evidence="4" id="KW-0967">Endosome</keyword>
<protein>
    <submittedName>
        <fullName evidence="9">BRO1 domain-containing protein</fullName>
    </submittedName>
</protein>
<feature type="coiled-coil region" evidence="5">
    <location>
        <begin position="436"/>
        <end position="463"/>
    </location>
</feature>
<dbReference type="GO" id="GO:0045022">
    <property type="term" value="P:early endosome to late endosome transport"/>
    <property type="evidence" value="ECO:0007669"/>
    <property type="project" value="TreeGrafter"/>
</dbReference>
<reference evidence="9" key="1">
    <citation type="submission" date="2022-11" db="UniProtKB">
        <authorList>
            <consortium name="WormBaseParasite"/>
        </authorList>
    </citation>
    <scope>IDENTIFICATION</scope>
</reference>
<dbReference type="Gene3D" id="1.20.140.50">
    <property type="entry name" value="alix/aip1 like domains"/>
    <property type="match status" value="1"/>
</dbReference>
<feature type="compositionally biased region" description="Low complexity" evidence="6">
    <location>
        <begin position="937"/>
        <end position="977"/>
    </location>
</feature>
<feature type="region of interest" description="Disordered" evidence="6">
    <location>
        <begin position="890"/>
        <end position="911"/>
    </location>
</feature>
<accession>A0A915DP80</accession>
<dbReference type="Gene3D" id="1.25.40.280">
    <property type="entry name" value="alix/aip1 like domains"/>
    <property type="match status" value="1"/>
</dbReference>
<dbReference type="Pfam" id="PF13949">
    <property type="entry name" value="ALIX_LYPXL_bnd"/>
    <property type="match status" value="1"/>
</dbReference>
<feature type="domain" description="BRO1" evidence="7">
    <location>
        <begin position="1"/>
        <end position="388"/>
    </location>
</feature>
<feature type="region of interest" description="Disordered" evidence="6">
    <location>
        <begin position="817"/>
        <end position="850"/>
    </location>
</feature>
<dbReference type="InterPro" id="IPR004328">
    <property type="entry name" value="BRO1_dom"/>
</dbReference>
<feature type="coiled-coil region" evidence="5">
    <location>
        <begin position="673"/>
        <end position="702"/>
    </location>
</feature>
<dbReference type="Proteomes" id="UP000887574">
    <property type="component" value="Unplaced"/>
</dbReference>
<dbReference type="PROSITE" id="PS51180">
    <property type="entry name" value="BRO1"/>
    <property type="match status" value="1"/>
</dbReference>
<evidence type="ECO:0000256" key="3">
    <source>
        <dbReference type="ARBA" id="ARBA00022490"/>
    </source>
</evidence>
<dbReference type="GO" id="GO:0043328">
    <property type="term" value="P:protein transport to vacuole involved in ubiquitin-dependent protein catabolic process via the multivesicular body sorting pathway"/>
    <property type="evidence" value="ECO:0007669"/>
    <property type="project" value="TreeGrafter"/>
</dbReference>
<dbReference type="AlphaFoldDB" id="A0A915DP80"/>
<dbReference type="SMART" id="SM01041">
    <property type="entry name" value="BRO1"/>
    <property type="match status" value="1"/>
</dbReference>
<organism evidence="8 9">
    <name type="scientific">Ditylenchus dipsaci</name>
    <dbReference type="NCBI Taxonomy" id="166011"/>
    <lineage>
        <taxon>Eukaryota</taxon>
        <taxon>Metazoa</taxon>
        <taxon>Ecdysozoa</taxon>
        <taxon>Nematoda</taxon>
        <taxon>Chromadorea</taxon>
        <taxon>Rhabditida</taxon>
        <taxon>Tylenchina</taxon>
        <taxon>Tylenchomorpha</taxon>
        <taxon>Sphaerularioidea</taxon>
        <taxon>Anguinidae</taxon>
        <taxon>Anguininae</taxon>
        <taxon>Ditylenchus</taxon>
    </lineage>
</organism>
<dbReference type="PANTHER" id="PTHR23030:SF30">
    <property type="entry name" value="TYROSINE-PROTEIN PHOSPHATASE NON-RECEPTOR TYPE 23"/>
    <property type="match status" value="1"/>
</dbReference>
<feature type="region of interest" description="Disordered" evidence="6">
    <location>
        <begin position="721"/>
        <end position="746"/>
    </location>
</feature>
<keyword evidence="5" id="KW-0175">Coiled coil</keyword>
<feature type="compositionally biased region" description="Polar residues" evidence="6">
    <location>
        <begin position="832"/>
        <end position="850"/>
    </location>
</feature>
<evidence type="ECO:0000256" key="4">
    <source>
        <dbReference type="ARBA" id="ARBA00022753"/>
    </source>
</evidence>
<dbReference type="InterPro" id="IPR038499">
    <property type="entry name" value="BRO1_sf"/>
</dbReference>
<feature type="region of interest" description="Disordered" evidence="6">
    <location>
        <begin position="928"/>
        <end position="1001"/>
    </location>
</feature>
<feature type="compositionally biased region" description="Polar residues" evidence="6">
    <location>
        <begin position="985"/>
        <end position="1001"/>
    </location>
</feature>
<dbReference type="GO" id="GO:0032456">
    <property type="term" value="P:endocytic recycling"/>
    <property type="evidence" value="ECO:0007669"/>
    <property type="project" value="TreeGrafter"/>
</dbReference>
<dbReference type="PANTHER" id="PTHR23030">
    <property type="entry name" value="PCD6 INTERACTING PROTEIN-RELATED"/>
    <property type="match status" value="1"/>
</dbReference>
<feature type="coiled-coil region" evidence="5">
    <location>
        <begin position="579"/>
        <end position="630"/>
    </location>
</feature>
<name>A0A915DP80_9BILA</name>
<dbReference type="WBParaSite" id="jg21458">
    <property type="protein sequence ID" value="jg21458"/>
    <property type="gene ID" value="jg21458"/>
</dbReference>